<feature type="compositionally biased region" description="Polar residues" evidence="1">
    <location>
        <begin position="73"/>
        <end position="82"/>
    </location>
</feature>
<organism evidence="3 4">
    <name type="scientific">Paraburkholderia fungorum</name>
    <dbReference type="NCBI Taxonomy" id="134537"/>
    <lineage>
        <taxon>Bacteria</taxon>
        <taxon>Pseudomonadati</taxon>
        <taxon>Pseudomonadota</taxon>
        <taxon>Betaproteobacteria</taxon>
        <taxon>Burkholderiales</taxon>
        <taxon>Burkholderiaceae</taxon>
        <taxon>Paraburkholderia</taxon>
    </lineage>
</organism>
<dbReference type="Pfam" id="PF11666">
    <property type="entry name" value="DUF2933"/>
    <property type="match status" value="1"/>
</dbReference>
<evidence type="ECO:0000313" key="3">
    <source>
        <dbReference type="EMBL" id="MDT8840152.1"/>
    </source>
</evidence>
<accession>A0AAP5QDC7</accession>
<dbReference type="Proteomes" id="UP001246473">
    <property type="component" value="Unassembled WGS sequence"/>
</dbReference>
<gene>
    <name evidence="3" type="ORF">ParKJ_22260</name>
</gene>
<evidence type="ECO:0000256" key="1">
    <source>
        <dbReference type="SAM" id="MobiDB-lite"/>
    </source>
</evidence>
<name>A0AAP5QDC7_9BURK</name>
<feature type="region of interest" description="Disordered" evidence="1">
    <location>
        <begin position="59"/>
        <end position="82"/>
    </location>
</feature>
<comment type="caution">
    <text evidence="3">The sequence shown here is derived from an EMBL/GenBank/DDBJ whole genome shotgun (WGS) entry which is preliminary data.</text>
</comment>
<keyword evidence="2" id="KW-0812">Transmembrane</keyword>
<reference evidence="3" key="1">
    <citation type="submission" date="2022-08" db="EMBL/GenBank/DDBJ databases">
        <authorList>
            <person name="Kim S.-J."/>
        </authorList>
    </citation>
    <scope>NUCLEOTIDE SEQUENCE</scope>
    <source>
        <strain evidence="3">KJ</strain>
    </source>
</reference>
<dbReference type="InterPro" id="IPR021682">
    <property type="entry name" value="DUF2933"/>
</dbReference>
<sequence length="82" mass="9113">MKCNMKTMITSGIILLVALAATYAAFPQFRALVLSIGPTLLFLLCPLSMLFMMWSMRSSKDDNRSTPGDAAQDRQSQPRITK</sequence>
<keyword evidence="2" id="KW-1133">Transmembrane helix</keyword>
<protein>
    <submittedName>
        <fullName evidence="3">DUF2933 domain-containing protein</fullName>
    </submittedName>
</protein>
<dbReference type="AlphaFoldDB" id="A0AAP5QDC7"/>
<evidence type="ECO:0000256" key="2">
    <source>
        <dbReference type="SAM" id="Phobius"/>
    </source>
</evidence>
<dbReference type="EMBL" id="JANSLM010000008">
    <property type="protein sequence ID" value="MDT8840152.1"/>
    <property type="molecule type" value="Genomic_DNA"/>
</dbReference>
<keyword evidence="2" id="KW-0472">Membrane</keyword>
<feature type="transmembrane region" description="Helical" evidence="2">
    <location>
        <begin position="34"/>
        <end position="54"/>
    </location>
</feature>
<evidence type="ECO:0000313" key="4">
    <source>
        <dbReference type="Proteomes" id="UP001246473"/>
    </source>
</evidence>
<proteinExistence type="predicted"/>